<sequence>MISASTGDLYPFIGNKPARASALLTTTSDLWHRHLGHPGAHTLSTISRDFLSDCNKAPHFPCNTCQLGHQPRLPFSSSHSKTFTPFD</sequence>
<dbReference type="EnsemblPlants" id="AET4Gv20717100.1">
    <property type="protein sequence ID" value="AET4Gv20717100.1"/>
    <property type="gene ID" value="AET4Gv20717100"/>
</dbReference>
<reference evidence="2" key="3">
    <citation type="journal article" date="2017" name="Nature">
        <title>Genome sequence of the progenitor of the wheat D genome Aegilops tauschii.</title>
        <authorList>
            <person name="Luo M.C."/>
            <person name="Gu Y.Q."/>
            <person name="Puiu D."/>
            <person name="Wang H."/>
            <person name="Twardziok S.O."/>
            <person name="Deal K.R."/>
            <person name="Huo N."/>
            <person name="Zhu T."/>
            <person name="Wang L."/>
            <person name="Wang Y."/>
            <person name="McGuire P.E."/>
            <person name="Liu S."/>
            <person name="Long H."/>
            <person name="Ramasamy R.K."/>
            <person name="Rodriguez J.C."/>
            <person name="Van S.L."/>
            <person name="Yuan L."/>
            <person name="Wang Z."/>
            <person name="Xia Z."/>
            <person name="Xiao L."/>
            <person name="Anderson O.D."/>
            <person name="Ouyang S."/>
            <person name="Liang Y."/>
            <person name="Zimin A.V."/>
            <person name="Pertea G."/>
            <person name="Qi P."/>
            <person name="Bennetzen J.L."/>
            <person name="Dai X."/>
            <person name="Dawson M.W."/>
            <person name="Muller H.G."/>
            <person name="Kugler K."/>
            <person name="Rivarola-Duarte L."/>
            <person name="Spannagl M."/>
            <person name="Mayer K.F.X."/>
            <person name="Lu F.H."/>
            <person name="Bevan M.W."/>
            <person name="Leroy P."/>
            <person name="Li P."/>
            <person name="You F.M."/>
            <person name="Sun Q."/>
            <person name="Liu Z."/>
            <person name="Lyons E."/>
            <person name="Wicker T."/>
            <person name="Salzberg S.L."/>
            <person name="Devos K.M."/>
            <person name="Dvorak J."/>
        </authorList>
    </citation>
    <scope>NUCLEOTIDE SEQUENCE [LARGE SCALE GENOMIC DNA]</scope>
    <source>
        <strain evidence="2">cv. AL8/78</strain>
    </source>
</reference>
<organism evidence="2 3">
    <name type="scientific">Aegilops tauschii subsp. strangulata</name>
    <name type="common">Goatgrass</name>
    <dbReference type="NCBI Taxonomy" id="200361"/>
    <lineage>
        <taxon>Eukaryota</taxon>
        <taxon>Viridiplantae</taxon>
        <taxon>Streptophyta</taxon>
        <taxon>Embryophyta</taxon>
        <taxon>Tracheophyta</taxon>
        <taxon>Spermatophyta</taxon>
        <taxon>Magnoliopsida</taxon>
        <taxon>Liliopsida</taxon>
        <taxon>Poales</taxon>
        <taxon>Poaceae</taxon>
        <taxon>BOP clade</taxon>
        <taxon>Pooideae</taxon>
        <taxon>Triticodae</taxon>
        <taxon>Triticeae</taxon>
        <taxon>Triticinae</taxon>
        <taxon>Aegilops</taxon>
    </lineage>
</organism>
<reference evidence="3" key="2">
    <citation type="journal article" date="2017" name="Nat. Plants">
        <title>The Aegilops tauschii genome reveals multiple impacts of transposons.</title>
        <authorList>
            <person name="Zhao G."/>
            <person name="Zou C."/>
            <person name="Li K."/>
            <person name="Wang K."/>
            <person name="Li T."/>
            <person name="Gao L."/>
            <person name="Zhang X."/>
            <person name="Wang H."/>
            <person name="Yang Z."/>
            <person name="Liu X."/>
            <person name="Jiang W."/>
            <person name="Mao L."/>
            <person name="Kong X."/>
            <person name="Jiao Y."/>
            <person name="Jia J."/>
        </authorList>
    </citation>
    <scope>NUCLEOTIDE SEQUENCE [LARGE SCALE GENOMIC DNA]</scope>
    <source>
        <strain evidence="3">cv. AL8/78</strain>
    </source>
</reference>
<dbReference type="Proteomes" id="UP000015105">
    <property type="component" value="Chromosome 4D"/>
</dbReference>
<reference evidence="3" key="1">
    <citation type="journal article" date="2014" name="Science">
        <title>Ancient hybridizations among the ancestral genomes of bread wheat.</title>
        <authorList>
            <consortium name="International Wheat Genome Sequencing Consortium,"/>
            <person name="Marcussen T."/>
            <person name="Sandve S.R."/>
            <person name="Heier L."/>
            <person name="Spannagl M."/>
            <person name="Pfeifer M."/>
            <person name="Jakobsen K.S."/>
            <person name="Wulff B.B."/>
            <person name="Steuernagel B."/>
            <person name="Mayer K.F."/>
            <person name="Olsen O.A."/>
        </authorList>
    </citation>
    <scope>NUCLEOTIDE SEQUENCE [LARGE SCALE GENOMIC DNA]</scope>
    <source>
        <strain evidence="3">cv. AL8/78</strain>
    </source>
</reference>
<evidence type="ECO:0000259" key="1">
    <source>
        <dbReference type="Pfam" id="PF13976"/>
    </source>
</evidence>
<dbReference type="AlphaFoldDB" id="A0A453IXL1"/>
<proteinExistence type="predicted"/>
<accession>A0A453IXL1</accession>
<dbReference type="Gramene" id="AET4Gv20717100.1">
    <property type="protein sequence ID" value="AET4Gv20717100.1"/>
    <property type="gene ID" value="AET4Gv20717100"/>
</dbReference>
<reference evidence="2" key="4">
    <citation type="submission" date="2019-03" db="UniProtKB">
        <authorList>
            <consortium name="EnsemblPlants"/>
        </authorList>
    </citation>
    <scope>IDENTIFICATION</scope>
</reference>
<keyword evidence="3" id="KW-1185">Reference proteome</keyword>
<name>A0A453IXL1_AEGTS</name>
<dbReference type="Pfam" id="PF13976">
    <property type="entry name" value="gag_pre-integrs"/>
    <property type="match status" value="1"/>
</dbReference>
<reference evidence="2" key="5">
    <citation type="journal article" date="2021" name="G3 (Bethesda)">
        <title>Aegilops tauschii genome assembly Aet v5.0 features greater sequence contiguity and improved annotation.</title>
        <authorList>
            <person name="Wang L."/>
            <person name="Zhu T."/>
            <person name="Rodriguez J.C."/>
            <person name="Deal K.R."/>
            <person name="Dubcovsky J."/>
            <person name="McGuire P.E."/>
            <person name="Lux T."/>
            <person name="Spannagl M."/>
            <person name="Mayer K.F.X."/>
            <person name="Baldrich P."/>
            <person name="Meyers B.C."/>
            <person name="Huo N."/>
            <person name="Gu Y.Q."/>
            <person name="Zhou H."/>
            <person name="Devos K.M."/>
            <person name="Bennetzen J.L."/>
            <person name="Unver T."/>
            <person name="Budak H."/>
            <person name="Gulick P.J."/>
            <person name="Galiba G."/>
            <person name="Kalapos B."/>
            <person name="Nelson D.R."/>
            <person name="Li P."/>
            <person name="You F.M."/>
            <person name="Luo M.C."/>
            <person name="Dvorak J."/>
        </authorList>
    </citation>
    <scope>NUCLEOTIDE SEQUENCE [LARGE SCALE GENOMIC DNA]</scope>
    <source>
        <strain evidence="2">cv. AL8/78</strain>
    </source>
</reference>
<evidence type="ECO:0000313" key="3">
    <source>
        <dbReference type="Proteomes" id="UP000015105"/>
    </source>
</evidence>
<protein>
    <recommendedName>
        <fullName evidence="1">GAG-pre-integrase domain-containing protein</fullName>
    </recommendedName>
</protein>
<evidence type="ECO:0000313" key="2">
    <source>
        <dbReference type="EnsemblPlants" id="AET4Gv20717100.1"/>
    </source>
</evidence>
<feature type="domain" description="GAG-pre-integrase" evidence="1">
    <location>
        <begin position="9"/>
        <end position="70"/>
    </location>
</feature>
<dbReference type="InterPro" id="IPR025724">
    <property type="entry name" value="GAG-pre-integrase_dom"/>
</dbReference>